<name>A0A2R6XT91_MARPO</name>
<organism evidence="2 3">
    <name type="scientific">Marchantia polymorpha</name>
    <name type="common">Common liverwort</name>
    <name type="synonym">Marchantia aquatica</name>
    <dbReference type="NCBI Taxonomy" id="3197"/>
    <lineage>
        <taxon>Eukaryota</taxon>
        <taxon>Viridiplantae</taxon>
        <taxon>Streptophyta</taxon>
        <taxon>Embryophyta</taxon>
        <taxon>Marchantiophyta</taxon>
        <taxon>Marchantiopsida</taxon>
        <taxon>Marchantiidae</taxon>
        <taxon>Marchantiales</taxon>
        <taxon>Marchantiaceae</taxon>
        <taxon>Marchantia</taxon>
    </lineage>
</organism>
<evidence type="ECO:0000256" key="1">
    <source>
        <dbReference type="SAM" id="MobiDB-lite"/>
    </source>
</evidence>
<feature type="region of interest" description="Disordered" evidence="1">
    <location>
        <begin position="6"/>
        <end position="57"/>
    </location>
</feature>
<sequence length="221" mass="24372">MPIIAIGQSRFVQSRGKPAKPEACVPRPKGSQPPLNRSALPTSAPSTPSPPGSRWPCPLPLTLTRTTRYQIPRVPRLYRPFIPPRGPPPPPSSPSPVPIEMLIALIPPSLPLPLPLPLPQAPRLPWPGFLRFLVRGLGAWRERLRLACHETGQCREREGEREREVGGVGEGAAASGTRGLRRRIQTAWQRRYFNGPACDGPRHGLEARSEAWDIFLAVCID</sequence>
<evidence type="ECO:0000313" key="3">
    <source>
        <dbReference type="Proteomes" id="UP000244005"/>
    </source>
</evidence>
<dbReference type="AlphaFoldDB" id="A0A2R6XT91"/>
<feature type="compositionally biased region" description="Pro residues" evidence="1">
    <location>
        <begin position="47"/>
        <end position="57"/>
    </location>
</feature>
<evidence type="ECO:0000313" key="2">
    <source>
        <dbReference type="EMBL" id="PTQ49332.1"/>
    </source>
</evidence>
<dbReference type="Proteomes" id="UP000244005">
    <property type="component" value="Unassembled WGS sequence"/>
</dbReference>
<gene>
    <name evidence="2" type="ORF">MARPO_0003s0205</name>
</gene>
<keyword evidence="3" id="KW-1185">Reference proteome</keyword>
<accession>A0A2R6XT91</accession>
<dbReference type="EMBL" id="KZ772675">
    <property type="protein sequence ID" value="PTQ49332.1"/>
    <property type="molecule type" value="Genomic_DNA"/>
</dbReference>
<reference evidence="3" key="1">
    <citation type="journal article" date="2017" name="Cell">
        <title>Insights into land plant evolution garnered from the Marchantia polymorpha genome.</title>
        <authorList>
            <person name="Bowman J.L."/>
            <person name="Kohchi T."/>
            <person name="Yamato K.T."/>
            <person name="Jenkins J."/>
            <person name="Shu S."/>
            <person name="Ishizaki K."/>
            <person name="Yamaoka S."/>
            <person name="Nishihama R."/>
            <person name="Nakamura Y."/>
            <person name="Berger F."/>
            <person name="Adam C."/>
            <person name="Aki S.S."/>
            <person name="Althoff F."/>
            <person name="Araki T."/>
            <person name="Arteaga-Vazquez M.A."/>
            <person name="Balasubrmanian S."/>
            <person name="Barry K."/>
            <person name="Bauer D."/>
            <person name="Boehm C.R."/>
            <person name="Briginshaw L."/>
            <person name="Caballero-Perez J."/>
            <person name="Catarino B."/>
            <person name="Chen F."/>
            <person name="Chiyoda S."/>
            <person name="Chovatia M."/>
            <person name="Davies K.M."/>
            <person name="Delmans M."/>
            <person name="Demura T."/>
            <person name="Dierschke T."/>
            <person name="Dolan L."/>
            <person name="Dorantes-Acosta A.E."/>
            <person name="Eklund D.M."/>
            <person name="Florent S.N."/>
            <person name="Flores-Sandoval E."/>
            <person name="Fujiyama A."/>
            <person name="Fukuzawa H."/>
            <person name="Galik B."/>
            <person name="Grimanelli D."/>
            <person name="Grimwood J."/>
            <person name="Grossniklaus U."/>
            <person name="Hamada T."/>
            <person name="Haseloff J."/>
            <person name="Hetherington A.J."/>
            <person name="Higo A."/>
            <person name="Hirakawa Y."/>
            <person name="Hundley H.N."/>
            <person name="Ikeda Y."/>
            <person name="Inoue K."/>
            <person name="Inoue S.I."/>
            <person name="Ishida S."/>
            <person name="Jia Q."/>
            <person name="Kakita M."/>
            <person name="Kanazawa T."/>
            <person name="Kawai Y."/>
            <person name="Kawashima T."/>
            <person name="Kennedy M."/>
            <person name="Kinose K."/>
            <person name="Kinoshita T."/>
            <person name="Kohara Y."/>
            <person name="Koide E."/>
            <person name="Komatsu K."/>
            <person name="Kopischke S."/>
            <person name="Kubo M."/>
            <person name="Kyozuka J."/>
            <person name="Lagercrantz U."/>
            <person name="Lin S.S."/>
            <person name="Lindquist E."/>
            <person name="Lipzen A.M."/>
            <person name="Lu C.W."/>
            <person name="De Luna E."/>
            <person name="Martienssen R.A."/>
            <person name="Minamino N."/>
            <person name="Mizutani M."/>
            <person name="Mizutani M."/>
            <person name="Mochizuki N."/>
            <person name="Monte I."/>
            <person name="Mosher R."/>
            <person name="Nagasaki H."/>
            <person name="Nakagami H."/>
            <person name="Naramoto S."/>
            <person name="Nishitani K."/>
            <person name="Ohtani M."/>
            <person name="Okamoto T."/>
            <person name="Okumura M."/>
            <person name="Phillips J."/>
            <person name="Pollak B."/>
            <person name="Reinders A."/>
            <person name="Rovekamp M."/>
            <person name="Sano R."/>
            <person name="Sawa S."/>
            <person name="Schmid M.W."/>
            <person name="Shirakawa M."/>
            <person name="Solano R."/>
            <person name="Spunde A."/>
            <person name="Suetsugu N."/>
            <person name="Sugano S."/>
            <person name="Sugiyama A."/>
            <person name="Sun R."/>
            <person name="Suzuki Y."/>
            <person name="Takenaka M."/>
            <person name="Takezawa D."/>
            <person name="Tomogane H."/>
            <person name="Tsuzuki M."/>
            <person name="Ueda T."/>
            <person name="Umeda M."/>
            <person name="Ward J.M."/>
            <person name="Watanabe Y."/>
            <person name="Yazaki K."/>
            <person name="Yokoyama R."/>
            <person name="Yoshitake Y."/>
            <person name="Yotsui I."/>
            <person name="Zachgo S."/>
            <person name="Schmutz J."/>
        </authorList>
    </citation>
    <scope>NUCLEOTIDE SEQUENCE [LARGE SCALE GENOMIC DNA]</scope>
    <source>
        <strain evidence="3">Tak-1</strain>
    </source>
</reference>
<protein>
    <submittedName>
        <fullName evidence="2">Uncharacterized protein</fullName>
    </submittedName>
</protein>
<proteinExistence type="predicted"/>